<keyword evidence="3" id="KW-1185">Reference proteome</keyword>
<sequence length="318" mass="36298">MTKMKQNLSDIFSGVNKELLNSTKDKFNKLSSIEKKKVLDSTNKLMETFCDICGVENKYHLTEEMFDDAKEKCKETAENIKDSIKESKDNLAEIARDTLIKLGISDEFIKSCKVDNDKIYIDVQMPVNRDIDNIDLDINTDGISYDQQTEEPHNVPKFTRKNKVKNKKVRLSNKIKFRDNHPVVDAEQIADDTQCSVNTTNILDRLKAEAKENEVNEPKINLNDIKQVLIDKIEAILEDDNTHAYTVYPRESNVPASVQVTLEDVCGCVREHLNILTDVADAIKDKYGFPEVYVHILRDTDIHNVNTVSLSVTCILED</sequence>
<name>A0ABZ0Z151_9CAUD</name>
<evidence type="ECO:0000313" key="2">
    <source>
        <dbReference type="EMBL" id="WQJ51133.1"/>
    </source>
</evidence>
<dbReference type="EMBL" id="OR769219">
    <property type="protein sequence ID" value="WQJ51133.1"/>
    <property type="molecule type" value="Genomic_DNA"/>
</dbReference>
<organism evidence="2 3">
    <name type="scientific">phage Lak_Megaphage_RVC_AP3_GC26</name>
    <dbReference type="NCBI Taxonomy" id="3109225"/>
    <lineage>
        <taxon>Viruses</taxon>
        <taxon>Duplodnaviria</taxon>
        <taxon>Heunggongvirae</taxon>
        <taxon>Uroviricota</taxon>
        <taxon>Caudoviricetes</taxon>
        <taxon>Caudoviricetes code 15 clade</taxon>
    </lineage>
</organism>
<keyword evidence="1" id="KW-0175">Coiled coil</keyword>
<proteinExistence type="predicted"/>
<dbReference type="Gene3D" id="1.20.120.20">
    <property type="entry name" value="Apolipoprotein"/>
    <property type="match status" value="1"/>
</dbReference>
<accession>A0ABZ0Z151</accession>
<protein>
    <recommendedName>
        <fullName evidence="4">Baseplate hub subunit</fullName>
    </recommendedName>
</protein>
<feature type="coiled-coil region" evidence="1">
    <location>
        <begin position="66"/>
        <end position="97"/>
    </location>
</feature>
<evidence type="ECO:0000313" key="3">
    <source>
        <dbReference type="Proteomes" id="UP001348805"/>
    </source>
</evidence>
<reference evidence="2 3" key="1">
    <citation type="submission" date="2023-11" db="EMBL/GenBank/DDBJ databases">
        <authorList>
            <person name="Cook R."/>
            <person name="Crisci M."/>
            <person name="Pye H."/>
            <person name="Adriaenssens E."/>
            <person name="Santini J."/>
        </authorList>
    </citation>
    <scope>NUCLEOTIDE SEQUENCE [LARGE SCALE GENOMIC DNA]</scope>
    <source>
        <strain evidence="2">Lak_Megaphage_RVC_AP3_GC26</strain>
    </source>
</reference>
<dbReference type="Proteomes" id="UP001348805">
    <property type="component" value="Segment"/>
</dbReference>
<evidence type="ECO:0000256" key="1">
    <source>
        <dbReference type="SAM" id="Coils"/>
    </source>
</evidence>
<evidence type="ECO:0008006" key="4">
    <source>
        <dbReference type="Google" id="ProtNLM"/>
    </source>
</evidence>